<feature type="repeat" description="ANK" evidence="3">
    <location>
        <begin position="398"/>
        <end position="430"/>
    </location>
</feature>
<dbReference type="SMART" id="SM00248">
    <property type="entry name" value="ANK"/>
    <property type="match status" value="11"/>
</dbReference>
<sequence length="495" mass="55014">MTPSPSSTLSSLPAEIILSIAENLDEEKDVNALTRTSRQFHAFFNDRLYQHNVQHNASSGLFWAATNNRKQAIELFLENSATLAHITSKNETPFMLAADAGHLSLLQWLLPQPGVDPAAIDKRGRTALTRACRNGHTEVVRFLLALETIDPTQEADGVMSAPLRLAADGGHADIFRLLLSTGKIDIIPELTLNSSTSLFRATARNQPSILRILVEDHGLDPNYADPERGMSIMHYAAINRCEAVIEYLLSVGANPDPVSTDPCTPFTHAVRSRSAGVVKLLMATGRVDVDFAESFNRVTPLATAAANGDVEIARELIESGRVDVNKKDLHGQTPLFRAAKDGRVSVVELLLAQEGILLESPDFKGERAFTAAIRGRHTKVVELFFKRDDIAWDIPNRHGESPLLVAASVNEETIVERLLDKGARIDCKDEHGRTPFAWAKWWQNEEMEKILGEYTVRQRFRRPMGVRDRIMLIEGQPVSPMVMLAEEIRGRRRVE</sequence>
<evidence type="ECO:0000256" key="2">
    <source>
        <dbReference type="ARBA" id="ARBA00023043"/>
    </source>
</evidence>
<feature type="repeat" description="ANK" evidence="3">
    <location>
        <begin position="330"/>
        <end position="351"/>
    </location>
</feature>
<dbReference type="SUPFAM" id="SSF48403">
    <property type="entry name" value="Ankyrin repeat"/>
    <property type="match status" value="2"/>
</dbReference>
<evidence type="ECO:0000313" key="6">
    <source>
        <dbReference type="Proteomes" id="UP001610446"/>
    </source>
</evidence>
<accession>A0ABR4KYN2</accession>
<keyword evidence="6" id="KW-1185">Reference proteome</keyword>
<dbReference type="EMBL" id="JBFXLU010000004">
    <property type="protein sequence ID" value="KAL2857373.1"/>
    <property type="molecule type" value="Genomic_DNA"/>
</dbReference>
<comment type="caution">
    <text evidence="5">The sequence shown here is derived from an EMBL/GenBank/DDBJ whole genome shotgun (WGS) entry which is preliminary data.</text>
</comment>
<dbReference type="InterPro" id="IPR002110">
    <property type="entry name" value="Ankyrin_rpt"/>
</dbReference>
<dbReference type="Pfam" id="PF12937">
    <property type="entry name" value="F-box-like"/>
    <property type="match status" value="1"/>
</dbReference>
<dbReference type="InterPro" id="IPR001810">
    <property type="entry name" value="F-box_dom"/>
</dbReference>
<feature type="repeat" description="ANK" evidence="3">
    <location>
        <begin position="228"/>
        <end position="260"/>
    </location>
</feature>
<evidence type="ECO:0000256" key="3">
    <source>
        <dbReference type="PROSITE-ProRule" id="PRU00023"/>
    </source>
</evidence>
<keyword evidence="2 3" id="KW-0040">ANK repeat</keyword>
<dbReference type="PROSITE" id="PS50088">
    <property type="entry name" value="ANK_REPEAT"/>
    <property type="match status" value="5"/>
</dbReference>
<organism evidence="5 6">
    <name type="scientific">Aspergillus pseudoustus</name>
    <dbReference type="NCBI Taxonomy" id="1810923"/>
    <lineage>
        <taxon>Eukaryota</taxon>
        <taxon>Fungi</taxon>
        <taxon>Dikarya</taxon>
        <taxon>Ascomycota</taxon>
        <taxon>Pezizomycotina</taxon>
        <taxon>Eurotiomycetes</taxon>
        <taxon>Eurotiomycetidae</taxon>
        <taxon>Eurotiales</taxon>
        <taxon>Aspergillaceae</taxon>
        <taxon>Aspergillus</taxon>
        <taxon>Aspergillus subgen. Nidulantes</taxon>
    </lineage>
</organism>
<dbReference type="Pfam" id="PF12796">
    <property type="entry name" value="Ank_2"/>
    <property type="match status" value="4"/>
</dbReference>
<feature type="domain" description="F-box" evidence="4">
    <location>
        <begin position="6"/>
        <end position="52"/>
    </location>
</feature>
<proteinExistence type="predicted"/>
<name>A0ABR4KYN2_9EURO</name>
<dbReference type="InterPro" id="IPR036770">
    <property type="entry name" value="Ankyrin_rpt-contain_sf"/>
</dbReference>
<dbReference type="PANTHER" id="PTHR24198:SF165">
    <property type="entry name" value="ANKYRIN REPEAT-CONTAINING PROTEIN-RELATED"/>
    <property type="match status" value="1"/>
</dbReference>
<evidence type="ECO:0000259" key="4">
    <source>
        <dbReference type="PROSITE" id="PS50181"/>
    </source>
</evidence>
<dbReference type="InterPro" id="IPR036047">
    <property type="entry name" value="F-box-like_dom_sf"/>
</dbReference>
<feature type="repeat" description="ANK" evidence="3">
    <location>
        <begin position="123"/>
        <end position="144"/>
    </location>
</feature>
<dbReference type="SUPFAM" id="SSF81383">
    <property type="entry name" value="F-box domain"/>
    <property type="match status" value="1"/>
</dbReference>
<dbReference type="Gene3D" id="1.25.40.20">
    <property type="entry name" value="Ankyrin repeat-containing domain"/>
    <property type="match status" value="3"/>
</dbReference>
<evidence type="ECO:0000256" key="1">
    <source>
        <dbReference type="ARBA" id="ARBA00022737"/>
    </source>
</evidence>
<keyword evidence="1" id="KW-0677">Repeat</keyword>
<dbReference type="PROSITE" id="PS50181">
    <property type="entry name" value="FBOX"/>
    <property type="match status" value="1"/>
</dbReference>
<dbReference type="Proteomes" id="UP001610446">
    <property type="component" value="Unassembled WGS sequence"/>
</dbReference>
<reference evidence="5 6" key="1">
    <citation type="submission" date="2024-07" db="EMBL/GenBank/DDBJ databases">
        <title>Section-level genome sequencing and comparative genomics of Aspergillus sections Usti and Cavernicolus.</title>
        <authorList>
            <consortium name="Lawrence Berkeley National Laboratory"/>
            <person name="Nybo J.L."/>
            <person name="Vesth T.C."/>
            <person name="Theobald S."/>
            <person name="Frisvad J.C."/>
            <person name="Larsen T.O."/>
            <person name="Kjaerboelling I."/>
            <person name="Rothschild-Mancinelli K."/>
            <person name="Lyhne E.K."/>
            <person name="Kogle M.E."/>
            <person name="Barry K."/>
            <person name="Clum A."/>
            <person name="Na H."/>
            <person name="Ledsgaard L."/>
            <person name="Lin J."/>
            <person name="Lipzen A."/>
            <person name="Kuo A."/>
            <person name="Riley R."/>
            <person name="Mondo S."/>
            <person name="Labutti K."/>
            <person name="Haridas S."/>
            <person name="Pangalinan J."/>
            <person name="Salamov A.A."/>
            <person name="Simmons B.A."/>
            <person name="Magnuson J.K."/>
            <person name="Chen J."/>
            <person name="Drula E."/>
            <person name="Henrissat B."/>
            <person name="Wiebenga A."/>
            <person name="Lubbers R.J."/>
            <person name="Gomes A.C."/>
            <person name="Makela M.R."/>
            <person name="Stajich J."/>
            <person name="Grigoriev I.V."/>
            <person name="Mortensen U.H."/>
            <person name="De Vries R.P."/>
            <person name="Baker S.E."/>
            <person name="Andersen M.R."/>
        </authorList>
    </citation>
    <scope>NUCLEOTIDE SEQUENCE [LARGE SCALE GENOMIC DNA]</scope>
    <source>
        <strain evidence="5 6">CBS 123904</strain>
    </source>
</reference>
<gene>
    <name evidence="5" type="ORF">BJY01DRAFT_242444</name>
</gene>
<evidence type="ECO:0000313" key="5">
    <source>
        <dbReference type="EMBL" id="KAL2857373.1"/>
    </source>
</evidence>
<dbReference type="PANTHER" id="PTHR24198">
    <property type="entry name" value="ANKYRIN REPEAT AND PROTEIN KINASE DOMAIN-CONTAINING PROTEIN"/>
    <property type="match status" value="1"/>
</dbReference>
<dbReference type="PROSITE" id="PS50297">
    <property type="entry name" value="ANK_REP_REGION"/>
    <property type="match status" value="5"/>
</dbReference>
<feature type="repeat" description="ANK" evidence="3">
    <location>
        <begin position="296"/>
        <end position="320"/>
    </location>
</feature>
<protein>
    <submittedName>
        <fullName evidence="5">Ankyrin repeat-containing domain protein</fullName>
    </submittedName>
</protein>